<evidence type="ECO:0000259" key="11">
    <source>
        <dbReference type="PROSITE" id="PS50026"/>
    </source>
</evidence>
<feature type="domain" description="Sushi" evidence="12">
    <location>
        <begin position="80"/>
        <end position="134"/>
    </location>
</feature>
<keyword evidence="3 8" id="KW-0245">EGF-like domain</keyword>
<keyword evidence="14" id="KW-1185">Reference proteome</keyword>
<evidence type="ECO:0000256" key="5">
    <source>
        <dbReference type="ARBA" id="ARBA00022737"/>
    </source>
</evidence>
<dbReference type="Gene3D" id="2.10.70.10">
    <property type="entry name" value="Complement Module, domain 1"/>
    <property type="match status" value="3"/>
</dbReference>
<evidence type="ECO:0000256" key="1">
    <source>
        <dbReference type="ARBA" id="ARBA00004613"/>
    </source>
</evidence>
<dbReference type="PROSITE" id="PS50026">
    <property type="entry name" value="EGF_3"/>
    <property type="match status" value="2"/>
</dbReference>
<dbReference type="SMART" id="SM00179">
    <property type="entry name" value="EGF_CA"/>
    <property type="match status" value="5"/>
</dbReference>
<dbReference type="InterPro" id="IPR049883">
    <property type="entry name" value="NOTCH1_EGF-like"/>
</dbReference>
<dbReference type="Pfam" id="PF00084">
    <property type="entry name" value="Sushi"/>
    <property type="match status" value="3"/>
</dbReference>
<dbReference type="Pfam" id="PF07645">
    <property type="entry name" value="EGF_CA"/>
    <property type="match status" value="3"/>
</dbReference>
<dbReference type="PROSITE" id="PS01187">
    <property type="entry name" value="EGF_CA"/>
    <property type="match status" value="2"/>
</dbReference>
<keyword evidence="7" id="KW-0325">Glycoprotein</keyword>
<feature type="chain" id="PRO_5045963902" evidence="10">
    <location>
        <begin position="24"/>
        <end position="677"/>
    </location>
</feature>
<dbReference type="Proteomes" id="UP001469553">
    <property type="component" value="Unassembled WGS sequence"/>
</dbReference>
<feature type="domain" description="EGF-like" evidence="11">
    <location>
        <begin position="588"/>
        <end position="626"/>
    </location>
</feature>
<dbReference type="Pfam" id="PF12662">
    <property type="entry name" value="cEGF"/>
    <property type="match status" value="1"/>
</dbReference>
<dbReference type="InterPro" id="IPR000152">
    <property type="entry name" value="EGF-type_Asp/Asn_hydroxyl_site"/>
</dbReference>
<dbReference type="PANTHER" id="PTHR47333:SF4">
    <property type="entry name" value="EGF-LIKE DOMAIN-CONTAINING PROTEIN"/>
    <property type="match status" value="1"/>
</dbReference>
<evidence type="ECO:0000256" key="3">
    <source>
        <dbReference type="ARBA" id="ARBA00022536"/>
    </source>
</evidence>
<feature type="domain" description="Sushi" evidence="12">
    <location>
        <begin position="25"/>
        <end position="79"/>
    </location>
</feature>
<evidence type="ECO:0000313" key="14">
    <source>
        <dbReference type="Proteomes" id="UP001469553"/>
    </source>
</evidence>
<evidence type="ECO:0000256" key="8">
    <source>
        <dbReference type="PROSITE-ProRule" id="PRU00076"/>
    </source>
</evidence>
<dbReference type="SUPFAM" id="SSF57535">
    <property type="entry name" value="Complement control module/SCR domain"/>
    <property type="match status" value="3"/>
</dbReference>
<dbReference type="PROSITE" id="PS01186">
    <property type="entry name" value="EGF_2"/>
    <property type="match status" value="3"/>
</dbReference>
<evidence type="ECO:0000256" key="10">
    <source>
        <dbReference type="SAM" id="SignalP"/>
    </source>
</evidence>
<feature type="domain" description="Sushi" evidence="12">
    <location>
        <begin position="369"/>
        <end position="433"/>
    </location>
</feature>
<evidence type="ECO:0000256" key="2">
    <source>
        <dbReference type="ARBA" id="ARBA00022525"/>
    </source>
</evidence>
<dbReference type="InterPro" id="IPR052080">
    <property type="entry name" value="vWF_C/EGF_Fibrillin"/>
</dbReference>
<keyword evidence="6" id="KW-1015">Disulfide bond</keyword>
<keyword evidence="5" id="KW-0677">Repeat</keyword>
<comment type="caution">
    <text evidence="8">Lacks conserved residue(s) required for the propagation of feature annotation.</text>
</comment>
<dbReference type="InterPro" id="IPR009030">
    <property type="entry name" value="Growth_fac_rcpt_cys_sf"/>
</dbReference>
<evidence type="ECO:0000256" key="6">
    <source>
        <dbReference type="ARBA" id="ARBA00023157"/>
    </source>
</evidence>
<feature type="signal peptide" evidence="10">
    <location>
        <begin position="1"/>
        <end position="23"/>
    </location>
</feature>
<accession>A0ABV0YBY4</accession>
<dbReference type="InterPro" id="IPR026823">
    <property type="entry name" value="cEGF"/>
</dbReference>
<name>A0ABV0YBY4_9TELE</name>
<comment type="subcellular location">
    <subcellularLocation>
        <location evidence="1">Secreted</location>
    </subcellularLocation>
</comment>
<keyword evidence="4 10" id="KW-0732">Signal</keyword>
<dbReference type="PROSITE" id="PS50923">
    <property type="entry name" value="SUSHI"/>
    <property type="match status" value="3"/>
</dbReference>
<organism evidence="13 14">
    <name type="scientific">Ameca splendens</name>
    <dbReference type="NCBI Taxonomy" id="208324"/>
    <lineage>
        <taxon>Eukaryota</taxon>
        <taxon>Metazoa</taxon>
        <taxon>Chordata</taxon>
        <taxon>Craniata</taxon>
        <taxon>Vertebrata</taxon>
        <taxon>Euteleostomi</taxon>
        <taxon>Actinopterygii</taxon>
        <taxon>Neopterygii</taxon>
        <taxon>Teleostei</taxon>
        <taxon>Neoteleostei</taxon>
        <taxon>Acanthomorphata</taxon>
        <taxon>Ovalentaria</taxon>
        <taxon>Atherinomorphae</taxon>
        <taxon>Cyprinodontiformes</taxon>
        <taxon>Goodeidae</taxon>
        <taxon>Ameca</taxon>
    </lineage>
</organism>
<evidence type="ECO:0000313" key="13">
    <source>
        <dbReference type="EMBL" id="MEQ2291261.1"/>
    </source>
</evidence>
<dbReference type="EMBL" id="JAHRIP010028922">
    <property type="protein sequence ID" value="MEQ2291261.1"/>
    <property type="molecule type" value="Genomic_DNA"/>
</dbReference>
<keyword evidence="2" id="KW-0964">Secreted</keyword>
<sequence>MGSQMGLLVVLVIFGSVHLSVFGDTGCSKFRNLDNGQTFFRYGGLMVIFRCHPGYKLHGHKTNSCVSGQWSRDLPVCVGSGCSHPGSIIHGTSRMNEDGSWAGFSCNSGFRLYGPSMIYCKGHTWNSTKPVCKEADIMSSVSVNSVHNLNARQNLQISAASKNHQHSLSNDLSNGASEEADIKFDQLLHAVFNMFDNERNNLTNPGADLMKHTQFSSDEIETTQGTWRFGSVVQTPHSARSLDKVKQMLSAEDNFPSTVWSAHQTELLPFSEPPLSSTSTPAAPIFLDVTPAPAGEVLYLSTSSSLASSAATSPSSAPSSSHSSFNRQISSNITFPSNISTSTDLRSLWKEFHNLTLTSTSKPVVHFRTMCSYPPVPLHGTFYFHNLENPGPSEFKYYIQYACYTGYTLALGDVNSYCQPGGAWSGVTPICLDLDECAEGHHQCQQSCINTFGSFRCSCHVGYQPAPDPASCTDVDECLLPAAVTGCMFGCVNTPGSFHCSCPDGFSQLSADGHCQDIDECAVNDELGPCMQRCHNSQGSYRCSCSSGHILAGDGHSCFAECPPGYRKKPVTPPKNTTGQNTKQDCVDINECLENMCEWQCINLPGSHRCICPRGYTLQRDGRHCKDINECNQKNGGCSHLCVNRRGGFKCACPPSHRRSSYSWKKCMPKTTASSAG</sequence>
<feature type="domain" description="EGF-like" evidence="11">
    <location>
        <begin position="433"/>
        <end position="473"/>
    </location>
</feature>
<dbReference type="CDD" id="cd00054">
    <property type="entry name" value="EGF_CA"/>
    <property type="match status" value="4"/>
</dbReference>
<dbReference type="SUPFAM" id="SSF57184">
    <property type="entry name" value="Growth factor receptor domain"/>
    <property type="match status" value="1"/>
</dbReference>
<dbReference type="InterPro" id="IPR000436">
    <property type="entry name" value="Sushi_SCR_CCP_dom"/>
</dbReference>
<dbReference type="InterPro" id="IPR001881">
    <property type="entry name" value="EGF-like_Ca-bd_dom"/>
</dbReference>
<dbReference type="InterPro" id="IPR035976">
    <property type="entry name" value="Sushi/SCR/CCP_sf"/>
</dbReference>
<protein>
    <submittedName>
        <fullName evidence="13">Uncharacterized protein</fullName>
    </submittedName>
</protein>
<dbReference type="SMART" id="SM00032">
    <property type="entry name" value="CCP"/>
    <property type="match status" value="3"/>
</dbReference>
<dbReference type="SMART" id="SM00181">
    <property type="entry name" value="EGF"/>
    <property type="match status" value="5"/>
</dbReference>
<reference evidence="13 14" key="1">
    <citation type="submission" date="2021-06" db="EMBL/GenBank/DDBJ databases">
        <authorList>
            <person name="Palmer J.M."/>
        </authorList>
    </citation>
    <scope>NUCLEOTIDE SEQUENCE [LARGE SCALE GENOMIC DNA]</scope>
    <source>
        <strain evidence="13 14">AS_MEX2019</strain>
        <tissue evidence="13">Muscle</tissue>
    </source>
</reference>
<evidence type="ECO:0000256" key="7">
    <source>
        <dbReference type="ARBA" id="ARBA00023180"/>
    </source>
</evidence>
<proteinExistence type="predicted"/>
<dbReference type="Gene3D" id="2.10.25.10">
    <property type="entry name" value="Laminin"/>
    <property type="match status" value="5"/>
</dbReference>
<keyword evidence="9" id="KW-0768">Sushi</keyword>
<evidence type="ECO:0000256" key="4">
    <source>
        <dbReference type="ARBA" id="ARBA00022729"/>
    </source>
</evidence>
<dbReference type="InterPro" id="IPR018097">
    <property type="entry name" value="EGF_Ca-bd_CS"/>
</dbReference>
<dbReference type="InterPro" id="IPR000742">
    <property type="entry name" value="EGF"/>
</dbReference>
<dbReference type="SUPFAM" id="SSF57196">
    <property type="entry name" value="EGF/Laminin"/>
    <property type="match status" value="3"/>
</dbReference>
<evidence type="ECO:0000256" key="9">
    <source>
        <dbReference type="PROSITE-ProRule" id="PRU00302"/>
    </source>
</evidence>
<gene>
    <name evidence="13" type="ORF">AMECASPLE_011654</name>
</gene>
<comment type="caution">
    <text evidence="13">The sequence shown here is derived from an EMBL/GenBank/DDBJ whole genome shotgun (WGS) entry which is preliminary data.</text>
</comment>
<dbReference type="PANTHER" id="PTHR47333">
    <property type="entry name" value="VON WILLEBRAND FACTOR C AND EGF DOMAIN-CONTAINING PROTEIN"/>
    <property type="match status" value="1"/>
</dbReference>
<evidence type="ECO:0000259" key="12">
    <source>
        <dbReference type="PROSITE" id="PS50923"/>
    </source>
</evidence>
<dbReference type="CDD" id="cd00033">
    <property type="entry name" value="CCP"/>
    <property type="match status" value="3"/>
</dbReference>
<dbReference type="PROSITE" id="PS00010">
    <property type="entry name" value="ASX_HYDROXYL"/>
    <property type="match status" value="1"/>
</dbReference>